<gene>
    <name evidence="12" type="ORF">FHU39_004253</name>
</gene>
<accession>A0A839NHR3</accession>
<evidence type="ECO:0000313" key="12">
    <source>
        <dbReference type="EMBL" id="MBB2894211.1"/>
    </source>
</evidence>
<evidence type="ECO:0000256" key="5">
    <source>
        <dbReference type="ARBA" id="ARBA00022679"/>
    </source>
</evidence>
<comment type="caution">
    <text evidence="12">The sequence shown here is derived from an EMBL/GenBank/DDBJ whole genome shotgun (WGS) entry which is preliminary data.</text>
</comment>
<dbReference type="PANTHER" id="PTHR10815:SF5">
    <property type="entry name" value="METHYLATED-DNA--PROTEIN-CYSTEINE METHYLTRANSFERASE"/>
    <property type="match status" value="1"/>
</dbReference>
<comment type="miscellaneous">
    <text evidence="9">This enzyme catalyzes only one turnover and therefore is not strictly catalytic. According to one definition, an enzyme is a biocatalyst that acts repeatedly and over many reaction cycles.</text>
</comment>
<dbReference type="InterPro" id="IPR036388">
    <property type="entry name" value="WH-like_DNA-bd_sf"/>
</dbReference>
<dbReference type="EC" id="2.1.1.63" evidence="9"/>
<evidence type="ECO:0000259" key="10">
    <source>
        <dbReference type="Pfam" id="PF01035"/>
    </source>
</evidence>
<feature type="domain" description="Methylated-DNA-[protein]-cysteine S-methyltransferase DNA binding" evidence="10">
    <location>
        <begin position="124"/>
        <end position="203"/>
    </location>
</feature>
<dbReference type="InterPro" id="IPR023546">
    <property type="entry name" value="MGMT"/>
</dbReference>
<evidence type="ECO:0000256" key="2">
    <source>
        <dbReference type="ARBA" id="ARBA00008711"/>
    </source>
</evidence>
<evidence type="ECO:0000313" key="13">
    <source>
        <dbReference type="Proteomes" id="UP000559182"/>
    </source>
</evidence>
<feature type="active site" description="Nucleophile; methyl group acceptor" evidence="9">
    <location>
        <position position="174"/>
    </location>
</feature>
<dbReference type="GO" id="GO:0005737">
    <property type="term" value="C:cytoplasm"/>
    <property type="evidence" value="ECO:0007669"/>
    <property type="project" value="UniProtKB-SubCell"/>
</dbReference>
<dbReference type="SUPFAM" id="SSF53155">
    <property type="entry name" value="Methylated DNA-protein cysteine methyltransferase domain"/>
    <property type="match status" value="1"/>
</dbReference>
<dbReference type="SUPFAM" id="SSF46767">
    <property type="entry name" value="Methylated DNA-protein cysteine methyltransferase, C-terminal domain"/>
    <property type="match status" value="1"/>
</dbReference>
<keyword evidence="3 9" id="KW-0963">Cytoplasm</keyword>
<comment type="function">
    <text evidence="9">Involved in the cellular defense against the biological effects of O6-methylguanine (O6-MeG) and O4-methylthymine (O4-MeT) in DNA. Repairs the methylated nucleobase in DNA by stoichiometrically transferring the methyl group to a cysteine residue in the enzyme. This is a suicide reaction: the enzyme is irreversibly inactivated.</text>
</comment>
<comment type="similarity">
    <text evidence="2 9">Belongs to the MGMT family.</text>
</comment>
<keyword evidence="7 9" id="KW-0234">DNA repair</keyword>
<comment type="subcellular location">
    <subcellularLocation>
        <location evidence="9">Cytoplasm</location>
    </subcellularLocation>
</comment>
<dbReference type="CDD" id="cd06445">
    <property type="entry name" value="ATase"/>
    <property type="match status" value="1"/>
</dbReference>
<dbReference type="InterPro" id="IPR008332">
    <property type="entry name" value="MethylG_MeTrfase_N"/>
</dbReference>
<comment type="catalytic activity">
    <reaction evidence="1 9">
        <text>a 4-O-methyl-thymidine in DNA + L-cysteinyl-[protein] = a thymidine in DNA + S-methyl-L-cysteinyl-[protein]</text>
        <dbReference type="Rhea" id="RHEA:53428"/>
        <dbReference type="Rhea" id="RHEA-COMP:10131"/>
        <dbReference type="Rhea" id="RHEA-COMP:10132"/>
        <dbReference type="Rhea" id="RHEA-COMP:13555"/>
        <dbReference type="Rhea" id="RHEA-COMP:13556"/>
        <dbReference type="ChEBI" id="CHEBI:29950"/>
        <dbReference type="ChEBI" id="CHEBI:82612"/>
        <dbReference type="ChEBI" id="CHEBI:137386"/>
        <dbReference type="ChEBI" id="CHEBI:137387"/>
        <dbReference type="EC" id="2.1.1.63"/>
    </reaction>
</comment>
<keyword evidence="4 9" id="KW-0489">Methyltransferase</keyword>
<evidence type="ECO:0000259" key="11">
    <source>
        <dbReference type="Pfam" id="PF02870"/>
    </source>
</evidence>
<dbReference type="PANTHER" id="PTHR10815">
    <property type="entry name" value="METHYLATED-DNA--PROTEIN-CYSTEINE METHYLTRANSFERASE"/>
    <property type="match status" value="1"/>
</dbReference>
<protein>
    <recommendedName>
        <fullName evidence="9">Methylated-DNA--protein-cysteine methyltransferase</fullName>
        <ecNumber evidence="9">2.1.1.63</ecNumber>
    </recommendedName>
    <alternativeName>
        <fullName evidence="9">6-O-methylguanine-DNA methyltransferase</fullName>
        <shortName evidence="9">MGMT</shortName>
    </alternativeName>
    <alternativeName>
        <fullName evidence="9">O-6-methylguanine-DNA-alkyltransferase</fullName>
    </alternativeName>
</protein>
<keyword evidence="5 9" id="KW-0808">Transferase</keyword>
<dbReference type="InterPro" id="IPR001497">
    <property type="entry name" value="MethylDNA_cys_MeTrfase_AS"/>
</dbReference>
<evidence type="ECO:0000256" key="3">
    <source>
        <dbReference type="ARBA" id="ARBA00022490"/>
    </source>
</evidence>
<dbReference type="GO" id="GO:0032259">
    <property type="term" value="P:methylation"/>
    <property type="evidence" value="ECO:0007669"/>
    <property type="project" value="UniProtKB-KW"/>
</dbReference>
<dbReference type="FunFam" id="1.10.10.10:FF:000214">
    <property type="entry name" value="Methylated-DNA--protein-cysteine methyltransferase"/>
    <property type="match status" value="1"/>
</dbReference>
<feature type="domain" description="Methylguanine DNA methyltransferase ribonuclease-like" evidence="11">
    <location>
        <begin position="42"/>
        <end position="117"/>
    </location>
</feature>
<dbReference type="Proteomes" id="UP000559182">
    <property type="component" value="Unassembled WGS sequence"/>
</dbReference>
<dbReference type="Pfam" id="PF01035">
    <property type="entry name" value="DNA_binding_1"/>
    <property type="match status" value="1"/>
</dbReference>
<dbReference type="InterPro" id="IPR014048">
    <property type="entry name" value="MethylDNA_cys_MeTrfase_DNA-bd"/>
</dbReference>
<dbReference type="Pfam" id="PF02870">
    <property type="entry name" value="Methyltransf_1N"/>
    <property type="match status" value="1"/>
</dbReference>
<comment type="catalytic activity">
    <reaction evidence="8 9">
        <text>a 6-O-methyl-2'-deoxyguanosine in DNA + L-cysteinyl-[protein] = S-methyl-L-cysteinyl-[protein] + a 2'-deoxyguanosine in DNA</text>
        <dbReference type="Rhea" id="RHEA:24000"/>
        <dbReference type="Rhea" id="RHEA-COMP:10131"/>
        <dbReference type="Rhea" id="RHEA-COMP:10132"/>
        <dbReference type="Rhea" id="RHEA-COMP:11367"/>
        <dbReference type="Rhea" id="RHEA-COMP:11368"/>
        <dbReference type="ChEBI" id="CHEBI:29950"/>
        <dbReference type="ChEBI" id="CHEBI:82612"/>
        <dbReference type="ChEBI" id="CHEBI:85445"/>
        <dbReference type="ChEBI" id="CHEBI:85448"/>
        <dbReference type="EC" id="2.1.1.63"/>
    </reaction>
</comment>
<organism evidence="12 13">
    <name type="scientific">Flexivirga oryzae</name>
    <dbReference type="NCBI Taxonomy" id="1794944"/>
    <lineage>
        <taxon>Bacteria</taxon>
        <taxon>Bacillati</taxon>
        <taxon>Actinomycetota</taxon>
        <taxon>Actinomycetes</taxon>
        <taxon>Micrococcales</taxon>
        <taxon>Dermacoccaceae</taxon>
        <taxon>Flexivirga</taxon>
    </lineage>
</organism>
<dbReference type="Gene3D" id="1.10.10.10">
    <property type="entry name" value="Winged helix-like DNA-binding domain superfamily/Winged helix DNA-binding domain"/>
    <property type="match status" value="1"/>
</dbReference>
<proteinExistence type="inferred from homology"/>
<evidence type="ECO:0000256" key="4">
    <source>
        <dbReference type="ARBA" id="ARBA00022603"/>
    </source>
</evidence>
<dbReference type="EMBL" id="JACHVQ010000005">
    <property type="protein sequence ID" value="MBB2894211.1"/>
    <property type="molecule type" value="Genomic_DNA"/>
</dbReference>
<sequence length="204" mass="22096">MNTHDNPALDLASALPVHTDELDLLRSRLAERAGHDGLLDVAYRTIDTPLGPLLLAATDRGLVRVAYEREEFEQVLDTIARRVSPRILRTPARLDEVARELDEYFAGHRRTFDLALDHSLSAGFRAEVHRNLPTIGYGRTASYGEVAALVGRPRAVRAVGTACATNPLPIVVPCHRVVRSDGSLGGYVGGVEAKTTLLTLEGAA</sequence>
<name>A0A839NHR3_9MICO</name>
<evidence type="ECO:0000256" key="8">
    <source>
        <dbReference type="ARBA" id="ARBA00049348"/>
    </source>
</evidence>
<dbReference type="InterPro" id="IPR036631">
    <property type="entry name" value="MGMT_N_sf"/>
</dbReference>
<evidence type="ECO:0000256" key="7">
    <source>
        <dbReference type="ARBA" id="ARBA00023204"/>
    </source>
</evidence>
<keyword evidence="6 9" id="KW-0227">DNA damage</keyword>
<evidence type="ECO:0000256" key="1">
    <source>
        <dbReference type="ARBA" id="ARBA00001286"/>
    </source>
</evidence>
<dbReference type="Gene3D" id="3.30.160.70">
    <property type="entry name" value="Methylated DNA-protein cysteine methyltransferase domain"/>
    <property type="match status" value="1"/>
</dbReference>
<keyword evidence="13" id="KW-1185">Reference proteome</keyword>
<dbReference type="PROSITE" id="PS00374">
    <property type="entry name" value="MGMT"/>
    <property type="match status" value="1"/>
</dbReference>
<dbReference type="RefSeq" id="WP_183322685.1">
    <property type="nucleotide sequence ID" value="NZ_JACHVQ010000005.1"/>
</dbReference>
<dbReference type="AlphaFoldDB" id="A0A839NHR3"/>
<dbReference type="HAMAP" id="MF_00772">
    <property type="entry name" value="OGT"/>
    <property type="match status" value="1"/>
</dbReference>
<evidence type="ECO:0000256" key="9">
    <source>
        <dbReference type="HAMAP-Rule" id="MF_00772"/>
    </source>
</evidence>
<dbReference type="InterPro" id="IPR036217">
    <property type="entry name" value="MethylDNA_cys_MeTrfase_DNAb"/>
</dbReference>
<dbReference type="GO" id="GO:0003908">
    <property type="term" value="F:methylated-DNA-[protein]-cysteine S-methyltransferase activity"/>
    <property type="evidence" value="ECO:0007669"/>
    <property type="project" value="UniProtKB-UniRule"/>
</dbReference>
<reference evidence="12 13" key="1">
    <citation type="submission" date="2020-08" db="EMBL/GenBank/DDBJ databases">
        <title>Sequencing the genomes of 1000 actinobacteria strains.</title>
        <authorList>
            <person name="Klenk H.-P."/>
        </authorList>
    </citation>
    <scope>NUCLEOTIDE SEQUENCE [LARGE SCALE GENOMIC DNA]</scope>
    <source>
        <strain evidence="12 13">DSM 105369</strain>
    </source>
</reference>
<dbReference type="NCBIfam" id="TIGR00589">
    <property type="entry name" value="ogt"/>
    <property type="match status" value="1"/>
</dbReference>
<evidence type="ECO:0000256" key="6">
    <source>
        <dbReference type="ARBA" id="ARBA00022763"/>
    </source>
</evidence>
<dbReference type="GO" id="GO:0006307">
    <property type="term" value="P:DNA alkylation repair"/>
    <property type="evidence" value="ECO:0007669"/>
    <property type="project" value="UniProtKB-UniRule"/>
</dbReference>